<reference evidence="1 2" key="1">
    <citation type="journal article" date="2019" name="Commun. Biol.">
        <title>The bagworm genome reveals a unique fibroin gene that provides high tensile strength.</title>
        <authorList>
            <person name="Kono N."/>
            <person name="Nakamura H."/>
            <person name="Ohtoshi R."/>
            <person name="Tomita M."/>
            <person name="Numata K."/>
            <person name="Arakawa K."/>
        </authorList>
    </citation>
    <scope>NUCLEOTIDE SEQUENCE [LARGE SCALE GENOMIC DNA]</scope>
</reference>
<name>A0A4C1Z6B7_EUMVA</name>
<dbReference type="EMBL" id="BGZK01001573">
    <property type="protein sequence ID" value="GBP82614.1"/>
    <property type="molecule type" value="Genomic_DNA"/>
</dbReference>
<dbReference type="Proteomes" id="UP000299102">
    <property type="component" value="Unassembled WGS sequence"/>
</dbReference>
<dbReference type="AlphaFoldDB" id="A0A4C1Z6B7"/>
<accession>A0A4C1Z6B7</accession>
<proteinExistence type="predicted"/>
<comment type="caution">
    <text evidence="1">The sequence shown here is derived from an EMBL/GenBank/DDBJ whole genome shotgun (WGS) entry which is preliminary data.</text>
</comment>
<evidence type="ECO:0000313" key="1">
    <source>
        <dbReference type="EMBL" id="GBP82614.1"/>
    </source>
</evidence>
<gene>
    <name evidence="1" type="ORF">EVAR_61475_1</name>
</gene>
<evidence type="ECO:0000313" key="2">
    <source>
        <dbReference type="Proteomes" id="UP000299102"/>
    </source>
</evidence>
<protein>
    <submittedName>
        <fullName evidence="1">Uncharacterized protein</fullName>
    </submittedName>
</protein>
<organism evidence="1 2">
    <name type="scientific">Eumeta variegata</name>
    <name type="common">Bagworm moth</name>
    <name type="synonym">Eumeta japonica</name>
    <dbReference type="NCBI Taxonomy" id="151549"/>
    <lineage>
        <taxon>Eukaryota</taxon>
        <taxon>Metazoa</taxon>
        <taxon>Ecdysozoa</taxon>
        <taxon>Arthropoda</taxon>
        <taxon>Hexapoda</taxon>
        <taxon>Insecta</taxon>
        <taxon>Pterygota</taxon>
        <taxon>Neoptera</taxon>
        <taxon>Endopterygota</taxon>
        <taxon>Lepidoptera</taxon>
        <taxon>Glossata</taxon>
        <taxon>Ditrysia</taxon>
        <taxon>Tineoidea</taxon>
        <taxon>Psychidae</taxon>
        <taxon>Oiketicinae</taxon>
        <taxon>Eumeta</taxon>
    </lineage>
</organism>
<sequence>MKGRERQLRFLGWVGSRVRSGLGSKQCRIGIGIKSVTCVEITNNTGSQVENENEIGLTASGRAFPVLSRPDGSRGSGIKINSGAATRLAGYSAPYPSTSGVICFFAAAWIMTTGYVGFDYKGVTTIVYGNRKVKRFALKKSDGI</sequence>
<keyword evidence="2" id="KW-1185">Reference proteome</keyword>